<evidence type="ECO:0000256" key="1">
    <source>
        <dbReference type="SAM" id="Phobius"/>
    </source>
</evidence>
<protein>
    <submittedName>
        <fullName evidence="2">Uncharacterized protein</fullName>
    </submittedName>
</protein>
<evidence type="ECO:0000313" key="2">
    <source>
        <dbReference type="EMBL" id="RGE68477.1"/>
    </source>
</evidence>
<dbReference type="AlphaFoldDB" id="A0A3E3IN20"/>
<evidence type="ECO:0000313" key="3">
    <source>
        <dbReference type="Proteomes" id="UP000261166"/>
    </source>
</evidence>
<dbReference type="Proteomes" id="UP000261166">
    <property type="component" value="Unassembled WGS sequence"/>
</dbReference>
<feature type="transmembrane region" description="Helical" evidence="1">
    <location>
        <begin position="20"/>
        <end position="41"/>
    </location>
</feature>
<name>A0A3E3IN20_9FIRM</name>
<dbReference type="EMBL" id="QVLU01000020">
    <property type="protein sequence ID" value="RGE68477.1"/>
    <property type="molecule type" value="Genomic_DNA"/>
</dbReference>
<comment type="caution">
    <text evidence="2">The sequence shown here is derived from an EMBL/GenBank/DDBJ whole genome shotgun (WGS) entry which is preliminary data.</text>
</comment>
<gene>
    <name evidence="2" type="ORF">DWY69_19830</name>
</gene>
<accession>A0A3E3IN20</accession>
<keyword evidence="1" id="KW-0472">Membrane</keyword>
<keyword evidence="1" id="KW-1133">Transmembrane helix</keyword>
<proteinExistence type="predicted"/>
<organism evidence="2 3">
    <name type="scientific">Eisenbergiella massiliensis</name>
    <dbReference type="NCBI Taxonomy" id="1720294"/>
    <lineage>
        <taxon>Bacteria</taxon>
        <taxon>Bacillati</taxon>
        <taxon>Bacillota</taxon>
        <taxon>Clostridia</taxon>
        <taxon>Lachnospirales</taxon>
        <taxon>Lachnospiraceae</taxon>
        <taxon>Eisenbergiella</taxon>
    </lineage>
</organism>
<sequence>MPIMIVLLTFILGNLFQNDAINNLVCIALIFWVLCYCINAFTNDSKRLLLYEDYIEVIEGILESRKISESNQI</sequence>
<reference evidence="2 3" key="1">
    <citation type="submission" date="2018-08" db="EMBL/GenBank/DDBJ databases">
        <title>A genome reference for cultivated species of the human gut microbiota.</title>
        <authorList>
            <person name="Zou Y."/>
            <person name="Xue W."/>
            <person name="Luo G."/>
        </authorList>
    </citation>
    <scope>NUCLEOTIDE SEQUENCE [LARGE SCALE GENOMIC DNA]</scope>
    <source>
        <strain evidence="2 3">AF26-4BH</strain>
    </source>
</reference>
<keyword evidence="1" id="KW-0812">Transmembrane</keyword>